<reference evidence="2 3" key="1">
    <citation type="submission" date="2016-06" db="EMBL/GenBank/DDBJ databases">
        <authorList>
            <person name="Kjaerup R.B."/>
            <person name="Dalgaard T.S."/>
            <person name="Juul-Madsen H.R."/>
        </authorList>
    </citation>
    <scope>NUCLEOTIDE SEQUENCE [LARGE SCALE GENOMIC DNA]</scope>
    <source>
        <strain evidence="2 3">ACS1953</strain>
    </source>
</reference>
<dbReference type="AlphaFoldDB" id="A0A1A2V8D4"/>
<evidence type="ECO:0000256" key="1">
    <source>
        <dbReference type="SAM" id="MobiDB-lite"/>
    </source>
</evidence>
<protein>
    <recommendedName>
        <fullName evidence="4">Portal protein</fullName>
    </recommendedName>
</protein>
<proteinExistence type="predicted"/>
<feature type="region of interest" description="Disordered" evidence="1">
    <location>
        <begin position="463"/>
        <end position="484"/>
    </location>
</feature>
<name>A0A1A2V8D4_9MYCO</name>
<feature type="region of interest" description="Disordered" evidence="1">
    <location>
        <begin position="265"/>
        <end position="294"/>
    </location>
</feature>
<evidence type="ECO:0000313" key="3">
    <source>
        <dbReference type="Proteomes" id="UP000093779"/>
    </source>
</evidence>
<gene>
    <name evidence="2" type="ORF">A5726_24900</name>
</gene>
<dbReference type="InterPro" id="IPR021145">
    <property type="entry name" value="Portal_protein_SPP1_Gp6-like"/>
</dbReference>
<organism evidence="2 3">
    <name type="scientific">Mycolicibacterium conceptionense</name>
    <dbReference type="NCBI Taxonomy" id="451644"/>
    <lineage>
        <taxon>Bacteria</taxon>
        <taxon>Bacillati</taxon>
        <taxon>Actinomycetota</taxon>
        <taxon>Actinomycetes</taxon>
        <taxon>Mycobacteriales</taxon>
        <taxon>Mycobacteriaceae</taxon>
        <taxon>Mycolicibacterium</taxon>
    </lineage>
</organism>
<dbReference type="RefSeq" id="WP_064869524.1">
    <property type="nucleotide sequence ID" value="NZ_LZHX01000087.1"/>
</dbReference>
<accession>A0A1A2V8D4</accession>
<evidence type="ECO:0008006" key="4">
    <source>
        <dbReference type="Google" id="ProtNLM"/>
    </source>
</evidence>
<evidence type="ECO:0000313" key="2">
    <source>
        <dbReference type="EMBL" id="OBF14403.1"/>
    </source>
</evidence>
<comment type="caution">
    <text evidence="2">The sequence shown here is derived from an EMBL/GenBank/DDBJ whole genome shotgun (WGS) entry which is preliminary data.</text>
</comment>
<dbReference type="Pfam" id="PF05133">
    <property type="entry name" value="SPP1_portal"/>
    <property type="match status" value="1"/>
</dbReference>
<dbReference type="Proteomes" id="UP000093779">
    <property type="component" value="Unassembled WGS sequence"/>
</dbReference>
<dbReference type="EMBL" id="LZHX01000087">
    <property type="protein sequence ID" value="OBF14403.1"/>
    <property type="molecule type" value="Genomic_DNA"/>
</dbReference>
<sequence length="484" mass="53340">MTTAIALPSLKLSESERDSAALLRAQLQRVALKNKFKADLYEGKHCAEDLGISAPAGLPGLIEAVIGWPGTVVDVLEERLEKQGWTGAEEVDLQSVYVDNDLAVESGRGHLDALTYGCGFVSVGRGKGDEPAVLVTVESTESCTVEWDYRLRRAKSALSQTRDRHGVPIMETLYLPNETIRFERTRGELVIVDRDPHKLGRVPVARMLNRERASDVHGRSEITRAVVYLTNAAIRTLTGMEINREFYTTPKWTALNTDPAVFGMSEDNSPEENRKAGWTSTSGRLNAIPPQVDDDGNIVEPKLHEFRPAPPTPYIDQVRAYSMLLAAECGFPSSYLGFVTENPPSADSIRQQEYRLVKRAERRQTSFGLAWREVAYLSMLFRDGSVDPDVFRQIGVKWRDASTPTRAASADEAAKLIGSGVLPAVSSVTYDRIGLSQQEQQQLERDRAKASGGKVIDRLRSIRNVNSDVNGNGNGTPQPSSNAL</sequence>